<dbReference type="GO" id="GO:0004252">
    <property type="term" value="F:serine-type endopeptidase activity"/>
    <property type="evidence" value="ECO:0007669"/>
    <property type="project" value="InterPro"/>
</dbReference>
<evidence type="ECO:0000256" key="7">
    <source>
        <dbReference type="SAM" id="Phobius"/>
    </source>
</evidence>
<evidence type="ECO:0000256" key="4">
    <source>
        <dbReference type="ARBA" id="ARBA00022801"/>
    </source>
</evidence>
<comment type="similarity">
    <text evidence="2">Belongs to the peptidase S54 family.</text>
</comment>
<evidence type="ECO:0000313" key="9">
    <source>
        <dbReference type="EMBL" id="TQM36049.1"/>
    </source>
</evidence>
<keyword evidence="9" id="KW-0645">Protease</keyword>
<protein>
    <submittedName>
        <fullName evidence="9">Membrane associated rhomboid family serine protease</fullName>
    </submittedName>
</protein>
<feature type="transmembrane region" description="Helical" evidence="7">
    <location>
        <begin position="219"/>
        <end position="239"/>
    </location>
</feature>
<evidence type="ECO:0000256" key="1">
    <source>
        <dbReference type="ARBA" id="ARBA00004141"/>
    </source>
</evidence>
<feature type="transmembrane region" description="Helical" evidence="7">
    <location>
        <begin position="137"/>
        <end position="157"/>
    </location>
</feature>
<dbReference type="PANTHER" id="PTHR43731">
    <property type="entry name" value="RHOMBOID PROTEASE"/>
    <property type="match status" value="1"/>
</dbReference>
<keyword evidence="5 7" id="KW-1133">Transmembrane helix</keyword>
<feature type="domain" description="Peptidase S54 rhomboid" evidence="8">
    <location>
        <begin position="128"/>
        <end position="259"/>
    </location>
</feature>
<dbReference type="OrthoDB" id="9807874at2"/>
<reference evidence="9 10" key="1">
    <citation type="submission" date="2019-06" db="EMBL/GenBank/DDBJ databases">
        <title>Sequencing the genomes of 1000 actinobacteria strains.</title>
        <authorList>
            <person name="Klenk H.-P."/>
        </authorList>
    </citation>
    <scope>NUCLEOTIDE SEQUENCE [LARGE SCALE GENOMIC DNA]</scope>
    <source>
        <strain evidence="9 10">DSM 45511</strain>
    </source>
</reference>
<dbReference type="InterPro" id="IPR035952">
    <property type="entry name" value="Rhomboid-like_sf"/>
</dbReference>
<dbReference type="AlphaFoldDB" id="A0A543FQC9"/>
<name>A0A543FQC9_9PSEU</name>
<proteinExistence type="inferred from homology"/>
<evidence type="ECO:0000256" key="2">
    <source>
        <dbReference type="ARBA" id="ARBA00009045"/>
    </source>
</evidence>
<evidence type="ECO:0000256" key="6">
    <source>
        <dbReference type="ARBA" id="ARBA00023136"/>
    </source>
</evidence>
<evidence type="ECO:0000256" key="3">
    <source>
        <dbReference type="ARBA" id="ARBA00022692"/>
    </source>
</evidence>
<dbReference type="Proteomes" id="UP000319818">
    <property type="component" value="Unassembled WGS sequence"/>
</dbReference>
<dbReference type="PANTHER" id="PTHR43731:SF14">
    <property type="entry name" value="PRESENILIN-ASSOCIATED RHOMBOID-LIKE PROTEIN, MITOCHONDRIAL"/>
    <property type="match status" value="1"/>
</dbReference>
<comment type="caution">
    <text evidence="9">The sequence shown here is derived from an EMBL/GenBank/DDBJ whole genome shotgun (WGS) entry which is preliminary data.</text>
</comment>
<dbReference type="GO" id="GO:0006508">
    <property type="term" value="P:proteolysis"/>
    <property type="evidence" value="ECO:0007669"/>
    <property type="project" value="UniProtKB-KW"/>
</dbReference>
<keyword evidence="10" id="KW-1185">Reference proteome</keyword>
<feature type="transmembrane region" description="Helical" evidence="7">
    <location>
        <begin position="169"/>
        <end position="188"/>
    </location>
</feature>
<dbReference type="CDD" id="cd19756">
    <property type="entry name" value="Bbox2"/>
    <property type="match status" value="1"/>
</dbReference>
<keyword evidence="6 7" id="KW-0472">Membrane</keyword>
<evidence type="ECO:0000256" key="5">
    <source>
        <dbReference type="ARBA" id="ARBA00022989"/>
    </source>
</evidence>
<accession>A0A543FQC9</accession>
<dbReference type="Pfam" id="PF01694">
    <property type="entry name" value="Rhomboid"/>
    <property type="match status" value="1"/>
</dbReference>
<feature type="transmembrane region" description="Helical" evidence="7">
    <location>
        <begin position="194"/>
        <end position="212"/>
    </location>
</feature>
<organism evidence="9 10">
    <name type="scientific">Pseudonocardia cypriaca</name>
    <dbReference type="NCBI Taxonomy" id="882449"/>
    <lineage>
        <taxon>Bacteria</taxon>
        <taxon>Bacillati</taxon>
        <taxon>Actinomycetota</taxon>
        <taxon>Actinomycetes</taxon>
        <taxon>Pseudonocardiales</taxon>
        <taxon>Pseudonocardiaceae</taxon>
        <taxon>Pseudonocardia</taxon>
    </lineage>
</organism>
<dbReference type="InterPro" id="IPR022764">
    <property type="entry name" value="Peptidase_S54_rhomboid_dom"/>
</dbReference>
<gene>
    <name evidence="9" type="ORF">FB388_7499</name>
</gene>
<sequence length="290" mass="30308">MTYPAGPPPYQPGGSPYGPPAVCVRHPDRPTGLSCTRCGRPSCPECLREASVGYQCVDCVAEGQRTAPRGTTVAGATPRGRSLVVPALIAVNTVVFALTAVQAGDVMYNSMSRLFRELSLVPGLVHEGEWWRVVTSGFLHIGPIHLVLNMLALWMLGRDLEVVLGRGRFLALYLVSMLGGAAAVMLFSAPDQQVAGASGAVFGLMGALVVVLRRLRAPAGQVFGIIGINVIFSLTVAGISWEGHFGGLLIGAAATAALVYAPARNRTAVQVAALGALTVVLVLLIWVTGL</sequence>
<comment type="subcellular location">
    <subcellularLocation>
        <location evidence="1">Membrane</location>
        <topology evidence="1">Multi-pass membrane protein</topology>
    </subcellularLocation>
</comment>
<feature type="transmembrane region" description="Helical" evidence="7">
    <location>
        <begin position="83"/>
        <end position="104"/>
    </location>
</feature>
<keyword evidence="3 7" id="KW-0812">Transmembrane</keyword>
<dbReference type="InterPro" id="IPR050925">
    <property type="entry name" value="Rhomboid_protease_S54"/>
</dbReference>
<dbReference type="SUPFAM" id="SSF144091">
    <property type="entry name" value="Rhomboid-like"/>
    <property type="match status" value="1"/>
</dbReference>
<dbReference type="GO" id="GO:0016020">
    <property type="term" value="C:membrane"/>
    <property type="evidence" value="ECO:0007669"/>
    <property type="project" value="UniProtKB-SubCell"/>
</dbReference>
<keyword evidence="4" id="KW-0378">Hydrolase</keyword>
<dbReference type="Gene3D" id="1.20.1540.10">
    <property type="entry name" value="Rhomboid-like"/>
    <property type="match status" value="1"/>
</dbReference>
<evidence type="ECO:0000313" key="10">
    <source>
        <dbReference type="Proteomes" id="UP000319818"/>
    </source>
</evidence>
<dbReference type="EMBL" id="VFPH01000003">
    <property type="protein sequence ID" value="TQM36049.1"/>
    <property type="molecule type" value="Genomic_DNA"/>
</dbReference>
<feature type="transmembrane region" description="Helical" evidence="7">
    <location>
        <begin position="245"/>
        <end position="261"/>
    </location>
</feature>
<evidence type="ECO:0000259" key="8">
    <source>
        <dbReference type="Pfam" id="PF01694"/>
    </source>
</evidence>
<feature type="transmembrane region" description="Helical" evidence="7">
    <location>
        <begin position="268"/>
        <end position="287"/>
    </location>
</feature>